<dbReference type="Gene3D" id="2.60.120.260">
    <property type="entry name" value="Galactose-binding domain-like"/>
    <property type="match status" value="1"/>
</dbReference>
<evidence type="ECO:0000313" key="3">
    <source>
        <dbReference type="Proteomes" id="UP000326637"/>
    </source>
</evidence>
<evidence type="ECO:0000313" key="2">
    <source>
        <dbReference type="EMBL" id="QFR56494.1"/>
    </source>
</evidence>
<feature type="domain" description="Fibronectin type-III" evidence="1">
    <location>
        <begin position="162"/>
        <end position="257"/>
    </location>
</feature>
<dbReference type="PROSITE" id="PS50853">
    <property type="entry name" value="FN3"/>
    <property type="match status" value="1"/>
</dbReference>
<dbReference type="EMBL" id="MN176230">
    <property type="protein sequence ID" value="QFR56494.1"/>
    <property type="molecule type" value="Genomic_DNA"/>
</dbReference>
<evidence type="ECO:0000259" key="1">
    <source>
        <dbReference type="PROSITE" id="PS50853"/>
    </source>
</evidence>
<dbReference type="InterPro" id="IPR036116">
    <property type="entry name" value="FN3_sf"/>
</dbReference>
<keyword evidence="3" id="KW-1185">Reference proteome</keyword>
<dbReference type="Proteomes" id="UP000326637">
    <property type="component" value="Segment"/>
</dbReference>
<dbReference type="SUPFAM" id="SSF49785">
    <property type="entry name" value="Galactose-binding domain-like"/>
    <property type="match status" value="1"/>
</dbReference>
<dbReference type="InterPro" id="IPR003961">
    <property type="entry name" value="FN3_dom"/>
</dbReference>
<sequence>MAIRKFDLAWIGVYKASSNSYVGGSNIQVGGSSDYQSYIGLPSGVRDAIKTSKTSPKLRIKFNVTDGAEFDVGAHKETYNKASGTMPWYVYTGLHPSFGNGWATIDLTSVFMNDYKNGTRQGIVLYGSRSNYGHAYGKTNNSNEAYFEVEGTWNTAPSKVGTISSPKASTIADKSVYFDWNPATDAEQSQSSLRYQLKYFNGSSWSSTTTLAAGVTQYTWDVSNSPETTRAQLAVRAFDGELYGAWSYSDYFTISHNRPPAKPTQLSPAGGKTIDRTIIQRFAWKHNDDGSQAGFTLAWRTIASDGSKGYWNYIPSQTGFTNSTSQYYNFPANTFPAGEIEWTVRTKDQQGLSSEYATYQRFTAGEASTAPIILFPESGEQVSDSSIVAEWSSVDQAKYEIKLLEGTTTLWSLSGNGAIKRLNVGYALENNKTYQLQIRIADTVYGLWSPWASTTFTTAFTPPIKPTMTIEPVPDNSTIVLSWQNDADRNLAVNGDLSLGKTNGWRGSISNVVDITDLEGFTKALRTQTTTNTAYPQFEFAEAGYDVNMFKGKVWNASMYIKLDVFTYTGAGKGKNAYARYTVDGQNQYFMDDMYFNAPTNGWVRVDFAMDFTNVTGNLTSVFVGFGIDNASASDVYITGLQVTEGATLMGSPDTPMTLDESIITNGGFSDGTTGWRNWQADTVGTRTVESITDLPEFSNAAKLVTNANTGEFGYAQDYVPINKSSKYVMSAWFKVTAGSGTVKLQRGNATAGYKSVSSSQFTLGQWFKLEQEFTPEDASLNFYVGQSSSTEGMTIYATGIEVREKDYGTDYVKPTPQTTYVKLFKREYDDSQELPWQQLGDILAPNSTYTDYTPASDMTYEYKLEAWGDNDTYTESDIYEGEVIFLHAFLHRAILTSDLLIIDSGDSRDQSLDLKGNQMFFAGRRLPVFEFGENEENKLNISWIIDTVDDFTNTLKFLKRRETFLYRDGNGRRMYCVVQAPKVTDRKVSGFEISLTLLEVDYKEE</sequence>
<gene>
    <name evidence="2" type="primary">29</name>
    <name evidence="2" type="ORF">056SW001B_29</name>
</gene>
<organism evidence="2 3">
    <name type="scientific">Bacillus phage 056SW001B</name>
    <dbReference type="NCBI Taxonomy" id="2601663"/>
    <lineage>
        <taxon>Viruses</taxon>
        <taxon>Duplodnaviria</taxon>
        <taxon>Heunggongvirae</taxon>
        <taxon>Uroviricota</taxon>
        <taxon>Caudoviricetes</taxon>
        <taxon>Ehrlichviridae</taxon>
        <taxon>Gettysburgvirus</taxon>
        <taxon>Gettysburgvirus gv056SW001B</taxon>
    </lineage>
</organism>
<dbReference type="SUPFAM" id="SSF49265">
    <property type="entry name" value="Fibronectin type III"/>
    <property type="match status" value="1"/>
</dbReference>
<name>A0A5P8PII1_9CAUD</name>
<reference evidence="2 3" key="1">
    <citation type="submission" date="2019-07" db="EMBL/GenBank/DDBJ databases">
        <authorList>
            <person name="Krukonis G.P."/>
            <person name="Delesalle V.A."/>
        </authorList>
    </citation>
    <scope>NUCLEOTIDE SEQUENCE [LARGE SCALE GENOMIC DNA]</scope>
</reference>
<protein>
    <submittedName>
        <fullName evidence="2">Minor tail protein</fullName>
    </submittedName>
</protein>
<proteinExistence type="predicted"/>
<dbReference type="InterPro" id="IPR008979">
    <property type="entry name" value="Galactose-bd-like_sf"/>
</dbReference>
<accession>A0A5P8PII1</accession>